<evidence type="ECO:0000256" key="3">
    <source>
        <dbReference type="SAM" id="MobiDB-lite"/>
    </source>
</evidence>
<dbReference type="PANTHER" id="PTHR12406">
    <property type="entry name" value="CALCIUM-INDEPENDENT PHOSPHOLIPASE A2 IPLA2 -RELATED"/>
    <property type="match status" value="1"/>
</dbReference>
<dbReference type="InterPro" id="IPR016035">
    <property type="entry name" value="Acyl_Trfase/lysoPLipase"/>
</dbReference>
<feature type="short sequence motif" description="DGA/G" evidence="2">
    <location>
        <begin position="391"/>
        <end position="393"/>
    </location>
</feature>
<dbReference type="STRING" id="286115.A0A507CF11"/>
<dbReference type="Proteomes" id="UP000320475">
    <property type="component" value="Unassembled WGS sequence"/>
</dbReference>
<keyword evidence="4" id="KW-1133">Transmembrane helix</keyword>
<evidence type="ECO:0000313" key="9">
    <source>
        <dbReference type="Proteomes" id="UP000320475"/>
    </source>
</evidence>
<keyword evidence="2" id="KW-0378">Hydrolase</keyword>
<comment type="caution">
    <text evidence="2">Lacks conserved residue(s) required for the propagation of feature annotation.</text>
</comment>
<proteinExistence type="predicted"/>
<evidence type="ECO:0000313" key="8">
    <source>
        <dbReference type="Proteomes" id="UP000317494"/>
    </source>
</evidence>
<keyword evidence="1 2" id="KW-0443">Lipid metabolism</keyword>
<evidence type="ECO:0000256" key="4">
    <source>
        <dbReference type="SAM" id="Phobius"/>
    </source>
</evidence>
<dbReference type="Pfam" id="PF01734">
    <property type="entry name" value="Patatin"/>
    <property type="match status" value="1"/>
</dbReference>
<dbReference type="GO" id="GO:0016020">
    <property type="term" value="C:membrane"/>
    <property type="evidence" value="ECO:0007669"/>
    <property type="project" value="TreeGrafter"/>
</dbReference>
<keyword evidence="2" id="KW-0442">Lipid degradation</keyword>
<dbReference type="GO" id="GO:0004806">
    <property type="term" value="F:triacylglycerol lipase activity"/>
    <property type="evidence" value="ECO:0007669"/>
    <property type="project" value="TreeGrafter"/>
</dbReference>
<dbReference type="Proteomes" id="UP000317494">
    <property type="component" value="Unassembled WGS sequence"/>
</dbReference>
<dbReference type="GO" id="GO:0055088">
    <property type="term" value="P:lipid homeostasis"/>
    <property type="evidence" value="ECO:0007669"/>
    <property type="project" value="TreeGrafter"/>
</dbReference>
<dbReference type="SUPFAM" id="SSF52151">
    <property type="entry name" value="FabD/lysophospholipase-like"/>
    <property type="match status" value="1"/>
</dbReference>
<feature type="active site" description="Nucleophile" evidence="2">
    <location>
        <position position="265"/>
    </location>
</feature>
<organism evidence="6 8">
    <name type="scientific">Synchytrium endobioticum</name>
    <dbReference type="NCBI Taxonomy" id="286115"/>
    <lineage>
        <taxon>Eukaryota</taxon>
        <taxon>Fungi</taxon>
        <taxon>Fungi incertae sedis</taxon>
        <taxon>Chytridiomycota</taxon>
        <taxon>Chytridiomycota incertae sedis</taxon>
        <taxon>Chytridiomycetes</taxon>
        <taxon>Synchytriales</taxon>
        <taxon>Synchytriaceae</taxon>
        <taxon>Synchytrium</taxon>
    </lineage>
</organism>
<dbReference type="InterPro" id="IPR002641">
    <property type="entry name" value="PNPLA_dom"/>
</dbReference>
<feature type="transmembrane region" description="Helical" evidence="4">
    <location>
        <begin position="172"/>
        <end position="191"/>
    </location>
</feature>
<gene>
    <name evidence="7" type="ORF">SeLEV6574_g06041</name>
    <name evidence="6" type="ORF">SeMB42_g07103</name>
</gene>
<feature type="active site" description="Proton acceptor" evidence="2">
    <location>
        <position position="391"/>
    </location>
</feature>
<evidence type="ECO:0000256" key="1">
    <source>
        <dbReference type="ARBA" id="ARBA00023098"/>
    </source>
</evidence>
<dbReference type="VEuPathDB" id="FungiDB:SeMB42_g07103"/>
<evidence type="ECO:0000259" key="5">
    <source>
        <dbReference type="PROSITE" id="PS51635"/>
    </source>
</evidence>
<dbReference type="InterPro" id="IPR033562">
    <property type="entry name" value="PLPL"/>
</dbReference>
<dbReference type="AlphaFoldDB" id="A0A507CF11"/>
<dbReference type="GO" id="GO:0005737">
    <property type="term" value="C:cytoplasm"/>
    <property type="evidence" value="ECO:0007669"/>
    <property type="project" value="TreeGrafter"/>
</dbReference>
<keyword evidence="4" id="KW-0812">Transmembrane</keyword>
<reference evidence="8 9" key="1">
    <citation type="journal article" date="2019" name="Sci. Rep.">
        <title>Comparative genomics of chytrid fungi reveal insights into the obligate biotrophic and pathogenic lifestyle of Synchytrium endobioticum.</title>
        <authorList>
            <person name="van de Vossenberg B.T.L.H."/>
            <person name="Warris S."/>
            <person name="Nguyen H.D.T."/>
            <person name="van Gent-Pelzer M.P.E."/>
            <person name="Joly D.L."/>
            <person name="van de Geest H.C."/>
            <person name="Bonants P.J.M."/>
            <person name="Smith D.S."/>
            <person name="Levesque C.A."/>
            <person name="van der Lee T.A.J."/>
        </authorList>
    </citation>
    <scope>NUCLEOTIDE SEQUENCE [LARGE SCALE GENOMIC DNA]</scope>
    <source>
        <strain evidence="7 9">LEV6574</strain>
        <strain evidence="6 8">MB42</strain>
    </source>
</reference>
<dbReference type="EMBL" id="QEAM01000315">
    <property type="protein sequence ID" value="TPX41530.1"/>
    <property type="molecule type" value="Genomic_DNA"/>
</dbReference>
<keyword evidence="4" id="KW-0472">Membrane</keyword>
<evidence type="ECO:0000256" key="2">
    <source>
        <dbReference type="PROSITE-ProRule" id="PRU01161"/>
    </source>
</evidence>
<keyword evidence="8" id="KW-1185">Reference proteome</keyword>
<feature type="domain" description="PNPLA" evidence="5">
    <location>
        <begin position="228"/>
        <end position="404"/>
    </location>
</feature>
<comment type="caution">
    <text evidence="6">The sequence shown here is derived from an EMBL/GenBank/DDBJ whole genome shotgun (WGS) entry which is preliminary data.</text>
</comment>
<dbReference type="GO" id="GO:0019433">
    <property type="term" value="P:triglyceride catabolic process"/>
    <property type="evidence" value="ECO:0007669"/>
    <property type="project" value="TreeGrafter"/>
</dbReference>
<accession>A0A507CF11</accession>
<dbReference type="OrthoDB" id="2162139at2759"/>
<feature type="region of interest" description="Disordered" evidence="3">
    <location>
        <begin position="1"/>
        <end position="22"/>
    </location>
</feature>
<dbReference type="PROSITE" id="PS51635">
    <property type="entry name" value="PNPLA"/>
    <property type="match status" value="1"/>
</dbReference>
<protein>
    <recommendedName>
        <fullName evidence="5">PNPLA domain-containing protein</fullName>
    </recommendedName>
</protein>
<dbReference type="GO" id="GO:0005811">
    <property type="term" value="C:lipid droplet"/>
    <property type="evidence" value="ECO:0007669"/>
    <property type="project" value="TreeGrafter"/>
</dbReference>
<name>A0A507CF11_9FUNG</name>
<dbReference type="Gene3D" id="3.40.1090.10">
    <property type="entry name" value="Cytosolic phospholipase A2 catalytic domain"/>
    <property type="match status" value="1"/>
</dbReference>
<evidence type="ECO:0000313" key="6">
    <source>
        <dbReference type="EMBL" id="TPX36103.1"/>
    </source>
</evidence>
<dbReference type="EMBL" id="QEAN01000459">
    <property type="protein sequence ID" value="TPX36103.1"/>
    <property type="molecule type" value="Genomic_DNA"/>
</dbReference>
<sequence length="468" mass="52648">MDAPMYLPHHGHTRNGSSGPAPIQTSLLTSPKWINIAADNDTSSDSPTENDLSYSETYLLKPVVEPRLPYEIYKNWLHDAISSTRQTCIRIAYQAPSTVASIIYSNVKGAINGVTTSVCSLLCRPMYAVSGSIGTIRKTVMETFNAGRQRVTSVKQSITDTANTACRLIRTALPWAVFYLCIFLGVIVGTLNDMMNYLLGYIRPYKVYRRDAILEYLPIYDATRSRAFSFCGCSWLVLYHAGAGMTLQRRLRREVLDHAEFLGASSGTLVATAIALGFDLEKLVRLATQYQGFLGPVGVMSKVVEEEIRRNLQADDDTLRRQLHRRLTISLTRFPEFSNELRNEFDSKDDLIDCILATSHFPVYMEKPMMLKSRFVKSGATDDNEKHIYVDGGFTNNQPCLSKTTITISPHPYEANITPKCPFPLVWSLLPPSDNDVLRNIVEQGRIDADRWLNQQLEDGVLSSFLFR</sequence>
<evidence type="ECO:0000313" key="7">
    <source>
        <dbReference type="EMBL" id="TPX41530.1"/>
    </source>
</evidence>
<feature type="short sequence motif" description="GXSXG" evidence="2">
    <location>
        <begin position="263"/>
        <end position="267"/>
    </location>
</feature>
<dbReference type="PANTHER" id="PTHR12406:SF7">
    <property type="entry name" value="PATATIN-LIKE PHOSPHOLIPASE DOMAIN-CONTAINING PROTEIN 4"/>
    <property type="match status" value="1"/>
</dbReference>